<evidence type="ECO:0000313" key="8">
    <source>
        <dbReference type="EMBL" id="ADP34032.1"/>
    </source>
</evidence>
<comment type="subcellular location">
    <subcellularLocation>
        <location evidence="5">Secreted</location>
    </subcellularLocation>
    <subcellularLocation>
        <location evidence="5">Bacterial flagellum</location>
    </subcellularLocation>
</comment>
<keyword evidence="3" id="KW-0175">Coiled coil</keyword>
<sequence>MVTRITGLASGMDVDEIVSNLMKTERVPLDKLTQKKQLLEWQRDSYREVNTKISELQNYISKNTLTYPSVYNSKTVTSSNEAVVTATAASSAQNTSTSVEVAKLATSSTYKSSNYTSYTAGDYSLSFNVTAPGETEAKTVDISISSTDTIDKVIAKINKSNLGVSAFKDKIYNGSEYVETIAFSSKATGAGGSIQAADDTTAGFMSNQLGFTLDAENKLTADQKGQNAEVKINGFTMEKTSNTFAVNGVTYTLKGTTEKTGPITTSVSTDVDGIYNKIKDFVTKYNELIDGINEKLQQTKYRDYTPLTSEQKEAMSDKEVELWEEKAKSGLLRNDSILSGGTNQMRTDFYSNVTVDGKSYQLTEFGITTSSTYLKRGHLEINEEKLKAKIEEDPQSVVNLFAGGTSSSSYGEKGIINRLNDSLKNTVKSIENKAGNSTMTNSNFSIGKSLNTVSTDITSLKDRLANIENRYYTKFTAMETAIQKMNEQSTYLTQFLSQSM</sequence>
<keyword evidence="4 5" id="KW-0975">Bacterial flagellum</keyword>
<dbReference type="Pfam" id="PF07195">
    <property type="entry name" value="FliD_C"/>
    <property type="match status" value="1"/>
</dbReference>
<dbReference type="InterPro" id="IPR003481">
    <property type="entry name" value="FliD_N"/>
</dbReference>
<dbReference type="PANTHER" id="PTHR30288">
    <property type="entry name" value="FLAGELLAR CAP/ASSEMBLY PROTEIN FLID"/>
    <property type="match status" value="1"/>
</dbReference>
<accession>A0ABN3ZHV7</accession>
<comment type="similarity">
    <text evidence="1 5">Belongs to the FliD family.</text>
</comment>
<dbReference type="NCBIfam" id="NF005833">
    <property type="entry name" value="PRK07737.1"/>
    <property type="match status" value="1"/>
</dbReference>
<evidence type="ECO:0000259" key="7">
    <source>
        <dbReference type="Pfam" id="PF07195"/>
    </source>
</evidence>
<dbReference type="PANTHER" id="PTHR30288:SF0">
    <property type="entry name" value="FLAGELLAR HOOK-ASSOCIATED PROTEIN 2"/>
    <property type="match status" value="1"/>
</dbReference>
<keyword evidence="8" id="KW-0969">Cilium</keyword>
<dbReference type="Pfam" id="PF02465">
    <property type="entry name" value="FliD_N"/>
    <property type="match status" value="1"/>
</dbReference>
<gene>
    <name evidence="8" type="primary">fliD</name>
    <name evidence="8" type="ordered locus">BATR1942_15565</name>
</gene>
<dbReference type="Proteomes" id="UP000006867">
    <property type="component" value="Chromosome"/>
</dbReference>
<dbReference type="Pfam" id="PF07196">
    <property type="entry name" value="Flagellin_IN"/>
    <property type="match status" value="1"/>
</dbReference>
<dbReference type="EMBL" id="CP002207">
    <property type="protein sequence ID" value="ADP34032.1"/>
    <property type="molecule type" value="Genomic_DNA"/>
</dbReference>
<reference evidence="8 9" key="1">
    <citation type="journal article" date="2011" name="Front. Microbiol.">
        <title>Genomic signatures of strain selection and enhancement in Bacillus atrophaeus var. globigii, a historical biowarfare simulant.</title>
        <authorList>
            <person name="Gibbons H.S."/>
            <person name="Broomall S.M."/>
            <person name="McNew L.A."/>
            <person name="Daligault H."/>
            <person name="Chapman C."/>
            <person name="Bruce D."/>
            <person name="Karavis M."/>
            <person name="Krepps M."/>
            <person name="McGregor P.A."/>
            <person name="Hong C."/>
            <person name="Park K.H."/>
            <person name="Akmal A."/>
            <person name="Feldman A."/>
            <person name="Lin J.S."/>
            <person name="Chang W.E."/>
            <person name="Higgs B.W."/>
            <person name="Demirev P."/>
            <person name="Lindquist J."/>
            <person name="Liem A."/>
            <person name="Fochler E."/>
            <person name="Read T.D."/>
            <person name="Tapia R."/>
            <person name="Johnson S."/>
            <person name="Bishop-Lilly K.A."/>
            <person name="Detter C."/>
            <person name="Han C."/>
            <person name="Sozhamannan S."/>
            <person name="Rosenzweig C.N."/>
            <person name="Skowronski E.W."/>
        </authorList>
    </citation>
    <scope>NUCLEOTIDE SEQUENCE [LARGE SCALE GENOMIC DNA]</scope>
    <source>
        <strain evidence="8 9">1942</strain>
    </source>
</reference>
<comment type="function">
    <text evidence="5">Required for morphogenesis and for the elongation of the flagellar filament by facilitating polymerization of the flagellin monomers at the tip of growing filament. Forms a capping structure, which prevents flagellin subunits (transported through the central channel of the flagellum) from leaking out without polymerization at the distal end.</text>
</comment>
<organism evidence="8 9">
    <name type="scientific">Bacillus atrophaeus (strain 1942)</name>
    <dbReference type="NCBI Taxonomy" id="720555"/>
    <lineage>
        <taxon>Bacteria</taxon>
        <taxon>Bacillati</taxon>
        <taxon>Bacillota</taxon>
        <taxon>Bacilli</taxon>
        <taxon>Bacillales</taxon>
        <taxon>Bacillaceae</taxon>
        <taxon>Bacillus</taxon>
    </lineage>
</organism>
<evidence type="ECO:0000256" key="2">
    <source>
        <dbReference type="ARBA" id="ARBA00011255"/>
    </source>
</evidence>
<dbReference type="InterPro" id="IPR010810">
    <property type="entry name" value="Flagellin_hook_IN_motif"/>
</dbReference>
<evidence type="ECO:0000256" key="5">
    <source>
        <dbReference type="RuleBase" id="RU362066"/>
    </source>
</evidence>
<dbReference type="InterPro" id="IPR040026">
    <property type="entry name" value="FliD"/>
</dbReference>
<keyword evidence="8" id="KW-0282">Flagellum</keyword>
<dbReference type="InterPro" id="IPR010809">
    <property type="entry name" value="FliD_C"/>
</dbReference>
<keyword evidence="9" id="KW-1185">Reference proteome</keyword>
<feature type="domain" description="Flagellar hook-associated protein 2 C-terminal" evidence="7">
    <location>
        <begin position="225"/>
        <end position="487"/>
    </location>
</feature>
<protein>
    <recommendedName>
        <fullName evidence="5">Flagellar hook-associated protein 2</fullName>
        <shortName evidence="5">HAP2</shortName>
    </recommendedName>
    <alternativeName>
        <fullName evidence="5">Flagellar cap protein</fullName>
    </alternativeName>
</protein>
<feature type="domain" description="Flagellar hook-associated protein 2 N-terminal" evidence="6">
    <location>
        <begin position="10"/>
        <end position="107"/>
    </location>
</feature>
<comment type="subunit">
    <text evidence="2 5">Homopentamer.</text>
</comment>
<keyword evidence="8" id="KW-0966">Cell projection</keyword>
<dbReference type="RefSeq" id="WP_003326732.1">
    <property type="nucleotide sequence ID" value="NC_014639.1"/>
</dbReference>
<keyword evidence="5" id="KW-0964">Secreted</keyword>
<proteinExistence type="inferred from homology"/>
<evidence type="ECO:0000256" key="1">
    <source>
        <dbReference type="ARBA" id="ARBA00009764"/>
    </source>
</evidence>
<evidence type="ECO:0000256" key="4">
    <source>
        <dbReference type="ARBA" id="ARBA00023143"/>
    </source>
</evidence>
<evidence type="ECO:0000313" key="9">
    <source>
        <dbReference type="Proteomes" id="UP000006867"/>
    </source>
</evidence>
<evidence type="ECO:0000256" key="3">
    <source>
        <dbReference type="ARBA" id="ARBA00023054"/>
    </source>
</evidence>
<evidence type="ECO:0000259" key="6">
    <source>
        <dbReference type="Pfam" id="PF02465"/>
    </source>
</evidence>
<name>A0ABN3ZHV7_BACA1</name>